<feature type="region of interest" description="Disordered" evidence="1">
    <location>
        <begin position="1"/>
        <end position="23"/>
    </location>
</feature>
<feature type="non-terminal residue" evidence="2">
    <location>
        <position position="1"/>
    </location>
</feature>
<name>A0ABN9RH46_9DINO</name>
<gene>
    <name evidence="2" type="ORF">PCOR1329_LOCUS19054</name>
</gene>
<protein>
    <submittedName>
        <fullName evidence="2">Uncharacterized protein</fullName>
    </submittedName>
</protein>
<evidence type="ECO:0000313" key="3">
    <source>
        <dbReference type="Proteomes" id="UP001189429"/>
    </source>
</evidence>
<feature type="non-terminal residue" evidence="2">
    <location>
        <position position="429"/>
    </location>
</feature>
<accession>A0ABN9RH46</accession>
<comment type="caution">
    <text evidence="2">The sequence shown here is derived from an EMBL/GenBank/DDBJ whole genome shotgun (WGS) entry which is preliminary data.</text>
</comment>
<sequence>STPLPPGDSFGDSGKQVDVEDLDDFNGDPSDVAAMFAQFKSAMQKSITEQISGLKGGIVASVSSRTESLVKAVAARQQVTEQTQNDFKEQLKHIREALYVAESTVPIKDFGSMVEWDRDPDTTVLCANTSANVAVEELKRAITPWLEEANIESDKWKVVGVAIIISQMSRMEAEEAIRVGRLKHEILVQGRAHRIMIKARANEHRADTMTIVYNIHNFGLARGQVDTIAARFSAESSVAAQSPHRTTVLAVGGFNYAETAAMHLHVPEIDKGLVHPTRQREFGDAWAAAFSGMTELGPELPTHFFKDDQRLTQLDRVFISTPPWVLIQWSIAATVAYPPEELFAEGISDHLLVQISFAPRDLKPEEDQPAPPFICKQPEFKYFLDLLMGHSYMHSLQAIPKWAEYKRLLREAARLTRNKLVSMRSPPLE</sequence>
<organism evidence="2 3">
    <name type="scientific">Prorocentrum cordatum</name>
    <dbReference type="NCBI Taxonomy" id="2364126"/>
    <lineage>
        <taxon>Eukaryota</taxon>
        <taxon>Sar</taxon>
        <taxon>Alveolata</taxon>
        <taxon>Dinophyceae</taxon>
        <taxon>Prorocentrales</taxon>
        <taxon>Prorocentraceae</taxon>
        <taxon>Prorocentrum</taxon>
    </lineage>
</organism>
<keyword evidence="3" id="KW-1185">Reference proteome</keyword>
<evidence type="ECO:0000256" key="1">
    <source>
        <dbReference type="SAM" id="MobiDB-lite"/>
    </source>
</evidence>
<dbReference type="Proteomes" id="UP001189429">
    <property type="component" value="Unassembled WGS sequence"/>
</dbReference>
<evidence type="ECO:0000313" key="2">
    <source>
        <dbReference type="EMBL" id="CAK0815936.1"/>
    </source>
</evidence>
<proteinExistence type="predicted"/>
<dbReference type="EMBL" id="CAUYUJ010006045">
    <property type="protein sequence ID" value="CAK0815936.1"/>
    <property type="molecule type" value="Genomic_DNA"/>
</dbReference>
<reference evidence="2" key="1">
    <citation type="submission" date="2023-10" db="EMBL/GenBank/DDBJ databases">
        <authorList>
            <person name="Chen Y."/>
            <person name="Shah S."/>
            <person name="Dougan E. K."/>
            <person name="Thang M."/>
            <person name="Chan C."/>
        </authorList>
    </citation>
    <scope>NUCLEOTIDE SEQUENCE [LARGE SCALE GENOMIC DNA]</scope>
</reference>